<gene>
    <name evidence="5" type="ORF">SAMN06265173_10261</name>
</gene>
<organism evidence="5 6">
    <name type="scientific">Thalassovita litoralis</name>
    <dbReference type="NCBI Taxonomy" id="1010611"/>
    <lineage>
        <taxon>Bacteria</taxon>
        <taxon>Pseudomonadati</taxon>
        <taxon>Pseudomonadota</taxon>
        <taxon>Alphaproteobacteria</taxon>
        <taxon>Rhodobacterales</taxon>
        <taxon>Roseobacteraceae</taxon>
        <taxon>Thalassovita</taxon>
    </lineage>
</organism>
<dbReference type="Proteomes" id="UP000316030">
    <property type="component" value="Unassembled WGS sequence"/>
</dbReference>
<keyword evidence="3" id="KW-0574">Periplasm</keyword>
<evidence type="ECO:0000256" key="3">
    <source>
        <dbReference type="ARBA" id="ARBA00022764"/>
    </source>
</evidence>
<name>A0A521B3Z4_9RHOB</name>
<dbReference type="AlphaFoldDB" id="A0A521B3Z4"/>
<dbReference type="EMBL" id="FXTO01000002">
    <property type="protein sequence ID" value="SMO41450.1"/>
    <property type="molecule type" value="Genomic_DNA"/>
</dbReference>
<dbReference type="OrthoDB" id="7822595at2"/>
<dbReference type="RefSeq" id="WP_142491835.1">
    <property type="nucleotide sequence ID" value="NZ_FXTO01000002.1"/>
</dbReference>
<sequence>MKLLKRTVAALALTAGFASSAAAEMLRFSSFEPPVAFLTKEVFSGWAKRVTDASGGEASVKIFAGGTLGRSPAQQLQMVADGVADIAFIVPGYNPGVFPGMTVGELPFTVTSSQAGSEALWAMYEQGMLAGDFDKYKIIGLFTSAPQAVASKSQIKMPTDMNGLNFRASSPELLVAIENMGAVPVGGITGPGVAEAISRGLIDGSFNEWSALKSFRILEAVEHVLEVPMGTSPLMIVMNKAKYEGLSDKAKAAIDANSGAAFATAFGQAFDVQNDAVRADAVKAGKLTITTPDAATLAAWQQATRPSIEQWIAKTENGQAIYDAYLAAMTAK</sequence>
<evidence type="ECO:0000313" key="6">
    <source>
        <dbReference type="Proteomes" id="UP000316030"/>
    </source>
</evidence>
<reference evidence="5 6" key="1">
    <citation type="submission" date="2017-05" db="EMBL/GenBank/DDBJ databases">
        <authorList>
            <person name="Varghese N."/>
            <person name="Submissions S."/>
        </authorList>
    </citation>
    <scope>NUCLEOTIDE SEQUENCE [LARGE SCALE GENOMIC DNA]</scope>
    <source>
        <strain evidence="5 6">DSM 29506</strain>
    </source>
</reference>
<dbReference type="Gene3D" id="3.40.190.170">
    <property type="entry name" value="Bacterial extracellular solute-binding protein, family 7"/>
    <property type="match status" value="1"/>
</dbReference>
<keyword evidence="6" id="KW-1185">Reference proteome</keyword>
<dbReference type="InterPro" id="IPR038404">
    <property type="entry name" value="TRAP_DctP_sf"/>
</dbReference>
<keyword evidence="2 4" id="KW-0732">Signal</keyword>
<feature type="signal peptide" evidence="4">
    <location>
        <begin position="1"/>
        <end position="21"/>
    </location>
</feature>
<proteinExistence type="predicted"/>
<evidence type="ECO:0000256" key="4">
    <source>
        <dbReference type="SAM" id="SignalP"/>
    </source>
</evidence>
<dbReference type="Pfam" id="PF03480">
    <property type="entry name" value="DctP"/>
    <property type="match status" value="1"/>
</dbReference>
<dbReference type="PANTHER" id="PTHR33376">
    <property type="match status" value="1"/>
</dbReference>
<feature type="chain" id="PRO_5021935554" evidence="4">
    <location>
        <begin position="22"/>
        <end position="332"/>
    </location>
</feature>
<dbReference type="PANTHER" id="PTHR33376:SF15">
    <property type="entry name" value="BLL6794 PROTEIN"/>
    <property type="match status" value="1"/>
</dbReference>
<dbReference type="CDD" id="cd13665">
    <property type="entry name" value="PBP2_TRAP_Dctp3_4"/>
    <property type="match status" value="1"/>
</dbReference>
<evidence type="ECO:0000313" key="5">
    <source>
        <dbReference type="EMBL" id="SMO41450.1"/>
    </source>
</evidence>
<evidence type="ECO:0000256" key="1">
    <source>
        <dbReference type="ARBA" id="ARBA00004418"/>
    </source>
</evidence>
<evidence type="ECO:0000256" key="2">
    <source>
        <dbReference type="ARBA" id="ARBA00022729"/>
    </source>
</evidence>
<accession>A0A521B3Z4</accession>
<dbReference type="GO" id="GO:0055085">
    <property type="term" value="P:transmembrane transport"/>
    <property type="evidence" value="ECO:0007669"/>
    <property type="project" value="InterPro"/>
</dbReference>
<comment type="subcellular location">
    <subcellularLocation>
        <location evidence="1">Periplasm</location>
    </subcellularLocation>
</comment>
<dbReference type="NCBIfam" id="NF037995">
    <property type="entry name" value="TRAP_S1"/>
    <property type="match status" value="1"/>
</dbReference>
<dbReference type="GO" id="GO:0042597">
    <property type="term" value="C:periplasmic space"/>
    <property type="evidence" value="ECO:0007669"/>
    <property type="project" value="UniProtKB-SubCell"/>
</dbReference>
<dbReference type="InterPro" id="IPR018389">
    <property type="entry name" value="DctP_fam"/>
</dbReference>
<protein>
    <submittedName>
        <fullName evidence="5">TRAP-type C4-dicarboxylate transport system, substrate-binding protein</fullName>
    </submittedName>
</protein>